<dbReference type="EMBL" id="FNGP01000003">
    <property type="protein sequence ID" value="SDL51187.1"/>
    <property type="molecule type" value="Genomic_DNA"/>
</dbReference>
<dbReference type="Proteomes" id="UP000199475">
    <property type="component" value="Unassembled WGS sequence"/>
</dbReference>
<dbReference type="STRING" id="686624.SAMN04488242_1742"/>
<dbReference type="AlphaFoldDB" id="A0A1G9KNY8"/>
<keyword evidence="2" id="KW-1185">Reference proteome</keyword>
<reference evidence="1 2" key="1">
    <citation type="submission" date="2016-10" db="EMBL/GenBank/DDBJ databases">
        <authorList>
            <person name="de Groot N.N."/>
        </authorList>
    </citation>
    <scope>NUCLEOTIDE SEQUENCE [LARGE SCALE GENOMIC DNA]</scope>
    <source>
        <strain evidence="1 2">CGMCC 1.9159</strain>
    </source>
</reference>
<sequence length="186" mass="18985">MRFRQALQLAAVVASAVVAGLFGVQGTLALWTVSASSDAGMIQAADFRLDLNDREIPGGVAAAAVVLGSPTTVLTPSSPVFVKVDVTLTTNATAPFEMEAGLGAASISETSSAELRRNLAVSYAAVAGGDCGTPGLHYTATAAARVSTSDKTTFCVRLALREGAPLSIQQLGARISVPMEFTQIGI</sequence>
<evidence type="ECO:0000313" key="2">
    <source>
        <dbReference type="Proteomes" id="UP000199475"/>
    </source>
</evidence>
<accession>A0A1G9KNY8</accession>
<organism evidence="1 2">
    <name type="scientific">Tessaracoccus oleiagri</name>
    <dbReference type="NCBI Taxonomy" id="686624"/>
    <lineage>
        <taxon>Bacteria</taxon>
        <taxon>Bacillati</taxon>
        <taxon>Actinomycetota</taxon>
        <taxon>Actinomycetes</taxon>
        <taxon>Propionibacteriales</taxon>
        <taxon>Propionibacteriaceae</taxon>
        <taxon>Tessaracoccus</taxon>
    </lineage>
</organism>
<evidence type="ECO:0000313" key="1">
    <source>
        <dbReference type="EMBL" id="SDL51187.1"/>
    </source>
</evidence>
<proteinExistence type="predicted"/>
<evidence type="ECO:0008006" key="3">
    <source>
        <dbReference type="Google" id="ProtNLM"/>
    </source>
</evidence>
<protein>
    <recommendedName>
        <fullName evidence="3">SipW-cognate class signal peptide</fullName>
    </recommendedName>
</protein>
<gene>
    <name evidence="1" type="ORF">SAMN04488242_1742</name>
</gene>
<name>A0A1G9KNY8_9ACTN</name>